<dbReference type="InterPro" id="IPR023213">
    <property type="entry name" value="CAT-like_dom_sf"/>
</dbReference>
<dbReference type="Gene3D" id="3.30.559.10">
    <property type="entry name" value="Chloramphenicol acetyltransferase-like domain"/>
    <property type="match status" value="1"/>
</dbReference>
<proteinExistence type="predicted"/>
<gene>
    <name evidence="1" type="ORF">ARAM_006310</name>
</gene>
<sequence>MACFSNSGAPLTICPAPEDWHQKDQTQYVRPFDGFEKLFHSFCRDPLRPGFRSLDVFVNILIETDKKPENVVELAKKAWIRMRLLHPLIGAKVQGDEFQYTAVSDPSTLHEWLDETFIVRDSETSLCTGEVQDLDVVPPTPGPILYYFPAEQRFVFRADHMFMDGHGMAILFQDFFREMERLDGGGKLQNDPRREEVQYLPPGAMKAAMIDDLGGESNRTWSENLARSIPQVQSTREAVEIPSANGALDPGVSRVQCLGLSEEQTRDLLATAKRARLGLTPFLHAAFLHAGQKMSASRNPSGESTTHSTFLIFNLRDQCAGLPLNGTSRAVALRIGYWPVQVEIADNLSRTASALREEYVNLAQHKRTAISAMVPYFRESMRVLGERHYYQGILPSFIGNFSDKVSDRYGAFGIREFWALVIPTDERVYLGIQTFRNRLFIRVSYNSVYHDDEQIAKYLRLIMQEIQHGLSQVPAIL</sequence>
<keyword evidence="2" id="KW-1185">Reference proteome</keyword>
<organism evidence="1 2">
    <name type="scientific">Aspergillus rambellii</name>
    <dbReference type="NCBI Taxonomy" id="308745"/>
    <lineage>
        <taxon>Eukaryota</taxon>
        <taxon>Fungi</taxon>
        <taxon>Dikarya</taxon>
        <taxon>Ascomycota</taxon>
        <taxon>Pezizomycotina</taxon>
        <taxon>Eurotiomycetes</taxon>
        <taxon>Eurotiomycetidae</taxon>
        <taxon>Eurotiales</taxon>
        <taxon>Aspergillaceae</taxon>
        <taxon>Aspergillus</taxon>
        <taxon>Aspergillus subgen. Nidulantes</taxon>
    </lineage>
</organism>
<dbReference type="PANTHER" id="PTHR42034">
    <property type="entry name" value="CHROMOSOME 7, WHOLE GENOME SHOTGUN SEQUENCE-RELATED"/>
    <property type="match status" value="1"/>
</dbReference>
<dbReference type="EMBL" id="JZBS01003545">
    <property type="protein sequence ID" value="KKK14579.1"/>
    <property type="molecule type" value="Genomic_DNA"/>
</dbReference>
<accession>A0A0F8U4A0</accession>
<dbReference type="AlphaFoldDB" id="A0A0F8U4A0"/>
<evidence type="ECO:0000313" key="1">
    <source>
        <dbReference type="EMBL" id="KKK14579.1"/>
    </source>
</evidence>
<dbReference type="OrthoDB" id="2548233at2759"/>
<evidence type="ECO:0008006" key="3">
    <source>
        <dbReference type="Google" id="ProtNLM"/>
    </source>
</evidence>
<reference evidence="1 2" key="1">
    <citation type="submission" date="2015-02" db="EMBL/GenBank/DDBJ databases">
        <title>Draft Genome Sequences of Two Closely-Related Aflatoxigenic Aspergillus Species Obtained from the Cote d'Ivoire.</title>
        <authorList>
            <person name="Moore G.G."/>
            <person name="Beltz S.B."/>
            <person name="Mack B.M."/>
        </authorList>
    </citation>
    <scope>NUCLEOTIDE SEQUENCE [LARGE SCALE GENOMIC DNA]</scope>
    <source>
        <strain evidence="1 2">SRRC1468</strain>
    </source>
</reference>
<dbReference type="Gene3D" id="3.30.559.30">
    <property type="entry name" value="Nonribosomal peptide synthetase, condensation domain"/>
    <property type="match status" value="1"/>
</dbReference>
<evidence type="ECO:0000313" key="2">
    <source>
        <dbReference type="Proteomes" id="UP000034291"/>
    </source>
</evidence>
<protein>
    <recommendedName>
        <fullName evidence="3">Condensation domain-containing protein</fullName>
    </recommendedName>
</protein>
<dbReference type="Proteomes" id="UP000034291">
    <property type="component" value="Unassembled WGS sequence"/>
</dbReference>
<comment type="caution">
    <text evidence="1">The sequence shown here is derived from an EMBL/GenBank/DDBJ whole genome shotgun (WGS) entry which is preliminary data.</text>
</comment>
<dbReference type="PANTHER" id="PTHR42034:SF1">
    <property type="entry name" value="CONDENSATION DOMAIN-CONTAINING PROTEIN"/>
    <property type="match status" value="1"/>
</dbReference>
<dbReference type="SUPFAM" id="SSF52777">
    <property type="entry name" value="CoA-dependent acyltransferases"/>
    <property type="match status" value="1"/>
</dbReference>
<name>A0A0F8U4A0_9EURO</name>